<dbReference type="EMBL" id="CP036274">
    <property type="protein sequence ID" value="QDU26040.1"/>
    <property type="molecule type" value="Genomic_DNA"/>
</dbReference>
<dbReference type="OrthoDB" id="9800897at2"/>
<evidence type="ECO:0000256" key="2">
    <source>
        <dbReference type="PROSITE-ProRule" id="PRU00169"/>
    </source>
</evidence>
<dbReference type="AlphaFoldDB" id="A0A517Y738"/>
<dbReference type="Proteomes" id="UP000315017">
    <property type="component" value="Chromosome"/>
</dbReference>
<evidence type="ECO:0000313" key="4">
    <source>
        <dbReference type="EMBL" id="QDU26040.1"/>
    </source>
</evidence>
<keyword evidence="1 2" id="KW-0597">Phosphoprotein</keyword>
<feature type="modified residue" description="4-aspartylphosphate" evidence="2">
    <location>
        <position position="65"/>
    </location>
</feature>
<feature type="domain" description="Response regulatory" evidence="3">
    <location>
        <begin position="15"/>
        <end position="132"/>
    </location>
</feature>
<protein>
    <submittedName>
        <fullName evidence="4">Transcriptional regulatory protein YycF</fullName>
    </submittedName>
</protein>
<evidence type="ECO:0000313" key="5">
    <source>
        <dbReference type="Proteomes" id="UP000315017"/>
    </source>
</evidence>
<keyword evidence="5" id="KW-1185">Reference proteome</keyword>
<evidence type="ECO:0000256" key="1">
    <source>
        <dbReference type="ARBA" id="ARBA00022553"/>
    </source>
</evidence>
<dbReference type="SMART" id="SM00448">
    <property type="entry name" value="REC"/>
    <property type="match status" value="1"/>
</dbReference>
<organism evidence="4 5">
    <name type="scientific">Anatilimnocola aggregata</name>
    <dbReference type="NCBI Taxonomy" id="2528021"/>
    <lineage>
        <taxon>Bacteria</taxon>
        <taxon>Pseudomonadati</taxon>
        <taxon>Planctomycetota</taxon>
        <taxon>Planctomycetia</taxon>
        <taxon>Pirellulales</taxon>
        <taxon>Pirellulaceae</taxon>
        <taxon>Anatilimnocola</taxon>
    </lineage>
</organism>
<evidence type="ECO:0000259" key="3">
    <source>
        <dbReference type="PROSITE" id="PS50110"/>
    </source>
</evidence>
<dbReference type="InterPro" id="IPR050595">
    <property type="entry name" value="Bact_response_regulator"/>
</dbReference>
<dbReference type="Gene3D" id="3.40.50.2300">
    <property type="match status" value="1"/>
</dbReference>
<dbReference type="SUPFAM" id="SSF52172">
    <property type="entry name" value="CheY-like"/>
    <property type="match status" value="1"/>
</dbReference>
<reference evidence="4 5" key="1">
    <citation type="submission" date="2019-02" db="EMBL/GenBank/DDBJ databases">
        <title>Deep-cultivation of Planctomycetes and their phenomic and genomic characterization uncovers novel biology.</title>
        <authorList>
            <person name="Wiegand S."/>
            <person name="Jogler M."/>
            <person name="Boedeker C."/>
            <person name="Pinto D."/>
            <person name="Vollmers J."/>
            <person name="Rivas-Marin E."/>
            <person name="Kohn T."/>
            <person name="Peeters S.H."/>
            <person name="Heuer A."/>
            <person name="Rast P."/>
            <person name="Oberbeckmann S."/>
            <person name="Bunk B."/>
            <person name="Jeske O."/>
            <person name="Meyerdierks A."/>
            <person name="Storesund J.E."/>
            <person name="Kallscheuer N."/>
            <person name="Luecker S."/>
            <person name="Lage O.M."/>
            <person name="Pohl T."/>
            <person name="Merkel B.J."/>
            <person name="Hornburger P."/>
            <person name="Mueller R.-W."/>
            <person name="Bruemmer F."/>
            <person name="Labrenz M."/>
            <person name="Spormann A.M."/>
            <person name="Op den Camp H."/>
            <person name="Overmann J."/>
            <person name="Amann R."/>
            <person name="Jetten M.S.M."/>
            <person name="Mascher T."/>
            <person name="Medema M.H."/>
            <person name="Devos D.P."/>
            <person name="Kaster A.-K."/>
            <person name="Ovreas L."/>
            <person name="Rohde M."/>
            <person name="Galperin M.Y."/>
            <person name="Jogler C."/>
        </authorList>
    </citation>
    <scope>NUCLEOTIDE SEQUENCE [LARGE SCALE GENOMIC DNA]</scope>
    <source>
        <strain evidence="4 5">ETA_A8</strain>
    </source>
</reference>
<dbReference type="GO" id="GO:0000160">
    <property type="term" value="P:phosphorelay signal transduction system"/>
    <property type="evidence" value="ECO:0007669"/>
    <property type="project" value="InterPro"/>
</dbReference>
<dbReference type="RefSeq" id="WP_145085968.1">
    <property type="nucleotide sequence ID" value="NZ_CP036274.1"/>
</dbReference>
<dbReference type="PANTHER" id="PTHR44591:SF3">
    <property type="entry name" value="RESPONSE REGULATORY DOMAIN-CONTAINING PROTEIN"/>
    <property type="match status" value="1"/>
</dbReference>
<accession>A0A517Y738</accession>
<proteinExistence type="predicted"/>
<gene>
    <name evidence="4" type="primary">yycF</name>
    <name evidence="4" type="ORF">ETAA8_11120</name>
</gene>
<dbReference type="PANTHER" id="PTHR44591">
    <property type="entry name" value="STRESS RESPONSE REGULATOR PROTEIN 1"/>
    <property type="match status" value="1"/>
</dbReference>
<dbReference type="InterPro" id="IPR001789">
    <property type="entry name" value="Sig_transdc_resp-reg_receiver"/>
</dbReference>
<dbReference type="InterPro" id="IPR011006">
    <property type="entry name" value="CheY-like_superfamily"/>
</dbReference>
<dbReference type="KEGG" id="aagg:ETAA8_11120"/>
<dbReference type="Pfam" id="PF00072">
    <property type="entry name" value="Response_reg"/>
    <property type="match status" value="1"/>
</dbReference>
<dbReference type="PROSITE" id="PS50110">
    <property type="entry name" value="RESPONSE_REGULATORY"/>
    <property type="match status" value="1"/>
</dbReference>
<dbReference type="CDD" id="cd17580">
    <property type="entry name" value="REC_2_DhkD-like"/>
    <property type="match status" value="1"/>
</dbReference>
<name>A0A517Y738_9BACT</name>
<sequence>MTSSGPESSAKRPLLVLVVDDNVDAADSLALLLVRLGGHQARVAYDARTALCMAREFRPDVILLDIGLPQKDGFSVARELRAIPGLEDIVIIAVTGYGRESDRDHSRAAGIDLHMLKPVDVRELLSYLRGDSAAQTADMRQSSDVNS</sequence>